<proteinExistence type="predicted"/>
<feature type="region of interest" description="Disordered" evidence="1">
    <location>
        <begin position="207"/>
        <end position="245"/>
    </location>
</feature>
<organism evidence="3 4">
    <name type="scientific">Pedococcus cremeus</name>
    <dbReference type="NCBI Taxonomy" id="587636"/>
    <lineage>
        <taxon>Bacteria</taxon>
        <taxon>Bacillati</taxon>
        <taxon>Actinomycetota</taxon>
        <taxon>Actinomycetes</taxon>
        <taxon>Micrococcales</taxon>
        <taxon>Intrasporangiaceae</taxon>
        <taxon>Pedococcus</taxon>
    </lineage>
</organism>
<evidence type="ECO:0000313" key="4">
    <source>
        <dbReference type="Proteomes" id="UP000199019"/>
    </source>
</evidence>
<evidence type="ECO:0000256" key="1">
    <source>
        <dbReference type="SAM" id="MobiDB-lite"/>
    </source>
</evidence>
<dbReference type="PANTHER" id="PTHR37938">
    <property type="entry name" value="BLL0215 PROTEIN"/>
    <property type="match status" value="1"/>
</dbReference>
<gene>
    <name evidence="3" type="ORF">SAMN05216199_3023</name>
</gene>
<evidence type="ECO:0000259" key="2">
    <source>
        <dbReference type="Pfam" id="PF03703"/>
    </source>
</evidence>
<dbReference type="STRING" id="587636.SAMN05216199_3023"/>
<accession>A0A1H9WLZ4</accession>
<protein>
    <submittedName>
        <fullName evidence="3">PH domain-containing protein</fullName>
    </submittedName>
</protein>
<dbReference type="Pfam" id="PF03703">
    <property type="entry name" value="bPH_2"/>
    <property type="match status" value="1"/>
</dbReference>
<feature type="compositionally biased region" description="Basic and acidic residues" evidence="1">
    <location>
        <begin position="214"/>
        <end position="233"/>
    </location>
</feature>
<dbReference type="RefSeq" id="WP_218144329.1">
    <property type="nucleotide sequence ID" value="NZ_FOHB01000005.1"/>
</dbReference>
<dbReference type="AlphaFoldDB" id="A0A1H9WLZ4"/>
<dbReference type="EMBL" id="FOHB01000005">
    <property type="protein sequence ID" value="SES34918.1"/>
    <property type="molecule type" value="Genomic_DNA"/>
</dbReference>
<reference evidence="4" key="1">
    <citation type="submission" date="2016-10" db="EMBL/GenBank/DDBJ databases">
        <authorList>
            <person name="Varghese N."/>
            <person name="Submissions S."/>
        </authorList>
    </citation>
    <scope>NUCLEOTIDE SEQUENCE [LARGE SCALE GENOMIC DNA]</scope>
    <source>
        <strain evidence="4">CGMCC 1.6963</strain>
    </source>
</reference>
<dbReference type="Proteomes" id="UP000199019">
    <property type="component" value="Unassembled WGS sequence"/>
</dbReference>
<name>A0A1H9WLZ4_9MICO</name>
<feature type="domain" description="YdbS-like PH" evidence="2">
    <location>
        <begin position="83"/>
        <end position="142"/>
    </location>
</feature>
<dbReference type="PANTHER" id="PTHR37938:SF1">
    <property type="entry name" value="BLL0215 PROTEIN"/>
    <property type="match status" value="1"/>
</dbReference>
<dbReference type="InterPro" id="IPR005182">
    <property type="entry name" value="YdbS-like_PH"/>
</dbReference>
<keyword evidence="4" id="KW-1185">Reference proteome</keyword>
<sequence>MARTPTSPNRELDRYLLDGERLVTAVHQHWGKVAEPVGSALASGALVLWVDANIPARFGLVSTILWWAWFAVVGRAAYKVAEWRHDWFVATDKRLLLFYGFVTRKVSMMPLSKVTDMSYTRSIPGRLLGYGRFVMESAGHDQALREVHWVPDPDTSYRAICTEIFRLSNRRMPGMDPAELHDLAAHEAAAHLPSPYAGWQDERHATAIPVDPSRGAREESIYRSPEDDLRDADTGPIRYLPPRDR</sequence>
<evidence type="ECO:0000313" key="3">
    <source>
        <dbReference type="EMBL" id="SES34918.1"/>
    </source>
</evidence>